<feature type="transmembrane region" description="Helical" evidence="10">
    <location>
        <begin position="468"/>
        <end position="494"/>
    </location>
</feature>
<proteinExistence type="inferred from homology"/>
<feature type="transmembrane region" description="Helical" evidence="10">
    <location>
        <begin position="780"/>
        <end position="797"/>
    </location>
</feature>
<comment type="subunit">
    <text evidence="10">Forms a complex with SecF. Part of the essential Sec protein translocation apparatus which comprises SecA, SecYEG and auxiliary proteins SecDF-YajC and YidC.</text>
</comment>
<feature type="domain" description="SecDF P1 head subdomain" evidence="14">
    <location>
        <begin position="241"/>
        <end position="354"/>
    </location>
</feature>
<dbReference type="AlphaFoldDB" id="A0A0P0ZAY3"/>
<evidence type="ECO:0000259" key="14">
    <source>
        <dbReference type="Pfam" id="PF22599"/>
    </source>
</evidence>
<dbReference type="PRINTS" id="PR01755">
    <property type="entry name" value="SECFTRNLCASE"/>
</dbReference>
<evidence type="ECO:0000256" key="7">
    <source>
        <dbReference type="ARBA" id="ARBA00022989"/>
    </source>
</evidence>
<feature type="transmembrane region" description="Helical" evidence="10">
    <location>
        <begin position="559"/>
        <end position="583"/>
    </location>
</feature>
<organism evidence="15">
    <name type="scientific">Fulvimarina pelagi</name>
    <dbReference type="NCBI Taxonomy" id="217511"/>
    <lineage>
        <taxon>Bacteria</taxon>
        <taxon>Pseudomonadati</taxon>
        <taxon>Pseudomonadota</taxon>
        <taxon>Alphaproteobacteria</taxon>
        <taxon>Hyphomicrobiales</taxon>
        <taxon>Aurantimonadaceae</taxon>
        <taxon>Fulvimarina</taxon>
    </lineage>
</organism>
<dbReference type="GO" id="GO:0043952">
    <property type="term" value="P:protein transport by the Sec complex"/>
    <property type="evidence" value="ECO:0007669"/>
    <property type="project" value="UniProtKB-UniRule"/>
</dbReference>
<comment type="subcellular location">
    <subcellularLocation>
        <location evidence="1 10">Cell membrane</location>
        <topology evidence="1 10">Multi-pass membrane protein</topology>
    </subcellularLocation>
</comment>
<feature type="domain" description="Protein export membrane protein SecD/SecF C-terminal" evidence="12">
    <location>
        <begin position="355"/>
        <end position="524"/>
    </location>
</feature>
<evidence type="ECO:0000256" key="1">
    <source>
        <dbReference type="ARBA" id="ARBA00004651"/>
    </source>
</evidence>
<feature type="transmembrane region" description="Helical" evidence="10">
    <location>
        <begin position="674"/>
        <end position="695"/>
    </location>
</feature>
<feature type="transmembrane region" description="Helical" evidence="10">
    <location>
        <begin position="428"/>
        <end position="447"/>
    </location>
</feature>
<feature type="transmembrane region" description="Helical" evidence="10">
    <location>
        <begin position="729"/>
        <end position="750"/>
    </location>
</feature>
<dbReference type="InterPro" id="IPR022645">
    <property type="entry name" value="SecD/SecF_bac"/>
</dbReference>
<protein>
    <recommendedName>
        <fullName evidence="10 11">Multifunctional fusion protein</fullName>
    </recommendedName>
    <domain>
        <recommendedName>
            <fullName evidence="10">Protein translocase subunit SecD</fullName>
        </recommendedName>
    </domain>
    <domain>
        <recommendedName>
            <fullName evidence="11">Protein-export membrane protein SecF</fullName>
        </recommendedName>
    </domain>
</protein>
<keyword evidence="8 10" id="KW-0811">Translocation</keyword>
<dbReference type="FunFam" id="1.20.1640.10:FF:000004">
    <property type="entry name" value="Protein translocase subunit SecD"/>
    <property type="match status" value="1"/>
</dbReference>
<comment type="similarity">
    <text evidence="10">Belongs to the SecD/SecF family. SecD subfamily.</text>
</comment>
<dbReference type="InterPro" id="IPR048631">
    <property type="entry name" value="SecD_1st"/>
</dbReference>
<feature type="transmembrane region" description="Helical" evidence="10">
    <location>
        <begin position="404"/>
        <end position="422"/>
    </location>
</feature>
<dbReference type="Pfam" id="PF21760">
    <property type="entry name" value="SecD_1st"/>
    <property type="match status" value="1"/>
</dbReference>
<dbReference type="SUPFAM" id="SSF82866">
    <property type="entry name" value="Multidrug efflux transporter AcrB transmembrane domain"/>
    <property type="match status" value="2"/>
</dbReference>
<evidence type="ECO:0000256" key="10">
    <source>
        <dbReference type="HAMAP-Rule" id="MF_01463"/>
    </source>
</evidence>
<evidence type="ECO:0000256" key="8">
    <source>
        <dbReference type="ARBA" id="ARBA00023010"/>
    </source>
</evidence>
<evidence type="ECO:0000256" key="3">
    <source>
        <dbReference type="ARBA" id="ARBA00022475"/>
    </source>
</evidence>
<comment type="similarity">
    <text evidence="11">Belongs to the SecD/SecF family. SecF subfamily.</text>
</comment>
<evidence type="ECO:0000256" key="4">
    <source>
        <dbReference type="ARBA" id="ARBA00022519"/>
    </source>
</evidence>
<dbReference type="FunFam" id="3.30.70.3400:FF:000006">
    <property type="entry name" value="Protein translocase subunit SecD"/>
    <property type="match status" value="1"/>
</dbReference>
<evidence type="ECO:0000313" key="15">
    <source>
        <dbReference type="EMBL" id="BAT31580.1"/>
    </source>
</evidence>
<evidence type="ECO:0000259" key="13">
    <source>
        <dbReference type="Pfam" id="PF21760"/>
    </source>
</evidence>
<comment type="caution">
    <text evidence="10">Lacks conserved residue(s) required for the propagation of feature annotation.</text>
</comment>
<dbReference type="NCBIfam" id="TIGR00916">
    <property type="entry name" value="2A0604s01"/>
    <property type="match status" value="2"/>
</dbReference>
<dbReference type="GO" id="GO:0006605">
    <property type="term" value="P:protein targeting"/>
    <property type="evidence" value="ECO:0007669"/>
    <property type="project" value="UniProtKB-UniRule"/>
</dbReference>
<dbReference type="InterPro" id="IPR005665">
    <property type="entry name" value="SecF_bac"/>
</dbReference>
<dbReference type="HAMAP" id="MF_01463_B">
    <property type="entry name" value="SecD_B"/>
    <property type="match status" value="1"/>
</dbReference>
<feature type="domain" description="Protein translocase subunit SecDF P1" evidence="13">
    <location>
        <begin position="163"/>
        <end position="221"/>
    </location>
</feature>
<dbReference type="NCBIfam" id="TIGR01129">
    <property type="entry name" value="secD"/>
    <property type="match status" value="1"/>
</dbReference>
<accession>A0A0P0ZAY3</accession>
<dbReference type="Gene3D" id="3.30.70.3400">
    <property type="match status" value="2"/>
</dbReference>
<dbReference type="PANTHER" id="PTHR30081">
    <property type="entry name" value="PROTEIN-EXPORT MEMBRANE PROTEIN SEC"/>
    <property type="match status" value="1"/>
</dbReference>
<feature type="domain" description="Protein export membrane protein SecD/SecF C-terminal" evidence="12">
    <location>
        <begin position="649"/>
        <end position="831"/>
    </location>
</feature>
<dbReference type="InterPro" id="IPR022813">
    <property type="entry name" value="SecD/SecF_arch_bac"/>
</dbReference>
<dbReference type="PANTHER" id="PTHR30081:SF1">
    <property type="entry name" value="PROTEIN TRANSLOCASE SUBUNIT SECD"/>
    <property type="match status" value="1"/>
</dbReference>
<feature type="transmembrane region" description="Helical" evidence="10">
    <location>
        <begin position="500"/>
        <end position="524"/>
    </location>
</feature>
<dbReference type="NCBIfam" id="NF009583">
    <property type="entry name" value="PRK13024.1-3"/>
    <property type="match status" value="1"/>
</dbReference>
<evidence type="ECO:0000256" key="2">
    <source>
        <dbReference type="ARBA" id="ARBA00022448"/>
    </source>
</evidence>
<comment type="subunit">
    <text evidence="11">Forms a complex with SecD. Part of the essential Sec protein translocation apparatus which comprises SecA, SecYEG and auxiliary proteins SecDF-YajC and YidC.</text>
</comment>
<dbReference type="RefSeq" id="WP_007066143.1">
    <property type="nucleotide sequence ID" value="NZ_BBWO01000005.1"/>
</dbReference>
<evidence type="ECO:0000259" key="12">
    <source>
        <dbReference type="Pfam" id="PF02355"/>
    </source>
</evidence>
<dbReference type="InterPro" id="IPR022646">
    <property type="entry name" value="SecD/SecF_CS"/>
</dbReference>
<keyword evidence="5 10" id="KW-0812">Transmembrane</keyword>
<evidence type="ECO:0000256" key="6">
    <source>
        <dbReference type="ARBA" id="ARBA00022927"/>
    </source>
</evidence>
<dbReference type="OrthoDB" id="9805019at2"/>
<dbReference type="Pfam" id="PF02355">
    <property type="entry name" value="SecD_SecF_C"/>
    <property type="match status" value="2"/>
</dbReference>
<dbReference type="GO" id="GO:0065002">
    <property type="term" value="P:intracellular protein transmembrane transport"/>
    <property type="evidence" value="ECO:0007669"/>
    <property type="project" value="UniProtKB-UniRule"/>
</dbReference>
<dbReference type="GO" id="GO:0005886">
    <property type="term" value="C:plasma membrane"/>
    <property type="evidence" value="ECO:0007669"/>
    <property type="project" value="UniProtKB-SubCell"/>
</dbReference>
<dbReference type="FunFam" id="3.30.1360.200:FF:000002">
    <property type="entry name" value="Preprotein translocase subunit SecD"/>
    <property type="match status" value="1"/>
</dbReference>
<dbReference type="Gene3D" id="1.20.1640.10">
    <property type="entry name" value="Multidrug efflux transporter AcrB transmembrane domain"/>
    <property type="match status" value="2"/>
</dbReference>
<evidence type="ECO:0000256" key="5">
    <source>
        <dbReference type="ARBA" id="ARBA00022692"/>
    </source>
</evidence>
<dbReference type="InterPro" id="IPR048634">
    <property type="entry name" value="SecD_SecF_C"/>
</dbReference>
<keyword evidence="3 10" id="KW-1003">Cell membrane</keyword>
<feature type="transmembrane region" description="Helical" evidence="10">
    <location>
        <begin position="809"/>
        <end position="831"/>
    </location>
</feature>
<dbReference type="NCBIfam" id="TIGR00966">
    <property type="entry name" value="transloc_SecF"/>
    <property type="match status" value="1"/>
</dbReference>
<keyword evidence="4" id="KW-0997">Cell inner membrane</keyword>
<dbReference type="Pfam" id="PF07549">
    <property type="entry name" value="Sec_GG"/>
    <property type="match status" value="2"/>
</dbReference>
<dbReference type="HAMAP" id="MF_01464_B">
    <property type="entry name" value="SecF_B"/>
    <property type="match status" value="1"/>
</dbReference>
<keyword evidence="2 10" id="KW-0813">Transport</keyword>
<dbReference type="Pfam" id="PF22599">
    <property type="entry name" value="SecDF_P1_head"/>
    <property type="match status" value="1"/>
</dbReference>
<dbReference type="InterPro" id="IPR054384">
    <property type="entry name" value="SecDF_P1_head"/>
</dbReference>
<keyword evidence="7 10" id="KW-1133">Transmembrane helix</keyword>
<comment type="function">
    <text evidence="10">Part of the Sec protein translocase complex. Interacts with the SecYEG preprotein conducting channel. SecDF uses the proton motive force (PMF) to complete protein translocation after the ATP-dependent function of SecA.</text>
</comment>
<evidence type="ECO:0000256" key="11">
    <source>
        <dbReference type="HAMAP-Rule" id="MF_01464"/>
    </source>
</evidence>
<keyword evidence="9 10" id="KW-0472">Membrane</keyword>
<evidence type="ECO:0000256" key="9">
    <source>
        <dbReference type="ARBA" id="ARBA00023136"/>
    </source>
</evidence>
<reference evidence="15" key="1">
    <citation type="journal article" date="2015" name="Proc. Natl. Acad. Sci. U.S.A.">
        <title>Bacterial clade with the ribosomal RNA operon on a small plasmid rather than the chromosome.</title>
        <authorList>
            <person name="Anda M."/>
            <person name="Ohtsubo Y."/>
            <person name="Okubo T."/>
            <person name="Sugawara M."/>
            <person name="Nagata Y."/>
            <person name="Tsuda M."/>
            <person name="Minamisawa K."/>
            <person name="Mitsui H."/>
        </authorList>
    </citation>
    <scope>NUCLEOTIDE SEQUENCE</scope>
    <source>
        <strain evidence="15">DSM 15513</strain>
    </source>
</reference>
<feature type="transmembrane region" description="Helical" evidence="10">
    <location>
        <begin position="702"/>
        <end position="723"/>
    </location>
</feature>
<name>A0A0P0ZAY3_9HYPH</name>
<dbReference type="Gene3D" id="3.30.1360.200">
    <property type="match status" value="1"/>
</dbReference>
<dbReference type="InterPro" id="IPR055344">
    <property type="entry name" value="SecD_SecF_C_bact"/>
</dbReference>
<sequence length="856" mass="92262">MLYFSRWKSILIWLVVAVGILYALPNVFPRSVLDGFPDFLPNDQVTLGLDLQGGSYILLQVDEEDLIAKRVQSLGDSARSSLRQARVGYSAIAENDRSITIRLRDPDQTEAAQEALSELAEPVSSGLLSGGTLSEAEISTPQSGVIEVSLTPEGVDYRTSSAVEQSIEVVRRRVDELGTTEPVIQRQGTNRIIVQVPGLGDPDRLKNLLNQTAQLNFRMVDLTASPEAVANGDARPPAGSELLYTTDQPPEPLLVQRQVMVSGENLVDAQPGFDQQTNEPVVNIRFDNRGGTQFARVTQANVGSPFAMVLDNQVLSAPNIREPILGGQAQISGNFDVQSANDLAVLLRAGALPANLDILEERTVGPGLGADSIAAGEIAGVIGAILVIVFMIAAYGFLGVIANLALAINVVLLFAILTAIGATLTLPGIAGIVLTIGMAVDSNVLIYERIREERRKHGRSIVQSIDVGFQKALATILDANITTLIAAGILFWLGSGPVRGFAVTLAIGILTTVFTAYTLTRWLVAYWVKTRRPKELPQGFIRLVPESTFIRFMLFRLKAFYLSLALVVASMVVLPLIGLNFGIDFTGGSVIEVRAKEGPADVGGIRTTLDEAGIPDVQVQSFGTNSEALIRIGNAPDAPDGAQQETIQTAQASLEEAYDIRRTEVVGPTVSGELAWAAIFGVLASLLGILVYIWIRFEWQFAIGAIVATINDVFLTLGFMVLTQIEFNLATVAAILTIVGYSLNDTVVIYDRVRENLRRFKTKKLGDLLDLSDNEMLSRTLTTSLTTLLALSALYVFGGEVIQNFVAPMMFGVLIGTFSSIFVAAPMLYFFNLRPSEFEADKSDAASIEASGANRA</sequence>
<dbReference type="EMBL" id="LC066397">
    <property type="protein sequence ID" value="BAT31580.1"/>
    <property type="molecule type" value="Genomic_DNA"/>
</dbReference>
<feature type="transmembrane region" description="Helical" evidence="10">
    <location>
        <begin position="378"/>
        <end position="397"/>
    </location>
</feature>
<dbReference type="GO" id="GO:0015450">
    <property type="term" value="F:protein-transporting ATPase activity"/>
    <property type="evidence" value="ECO:0007669"/>
    <property type="project" value="InterPro"/>
</dbReference>
<dbReference type="InterPro" id="IPR005791">
    <property type="entry name" value="SecD"/>
</dbReference>
<gene>
    <name evidence="10" type="primary">secD</name>
    <name evidence="11" type="synonym">secF</name>
</gene>
<keyword evidence="6 10" id="KW-0653">Protein transport</keyword>